<feature type="domain" description="DUF2268" evidence="1">
    <location>
        <begin position="191"/>
        <end position="300"/>
    </location>
</feature>
<dbReference type="RefSeq" id="WP_110888483.1">
    <property type="nucleotide sequence ID" value="NZ_QJSX01000019.1"/>
</dbReference>
<reference evidence="2 3" key="1">
    <citation type="submission" date="2018-06" db="EMBL/GenBank/DDBJ databases">
        <title>Genomic Encyclopedia of Type Strains, Phase IV (KMG-IV): sequencing the most valuable type-strain genomes for metagenomic binning, comparative biology and taxonomic classification.</title>
        <authorList>
            <person name="Goeker M."/>
        </authorList>
    </citation>
    <scope>NUCLEOTIDE SEQUENCE [LARGE SCALE GENOMIC DNA]</scope>
    <source>
        <strain evidence="2 3">DSM 18048</strain>
    </source>
</reference>
<evidence type="ECO:0000313" key="2">
    <source>
        <dbReference type="EMBL" id="PYE50027.1"/>
    </source>
</evidence>
<comment type="caution">
    <text evidence="2">The sequence shown here is derived from an EMBL/GenBank/DDBJ whole genome shotgun (WGS) entry which is preliminary data.</text>
</comment>
<proteinExistence type="predicted"/>
<dbReference type="OrthoDB" id="6402335at2"/>
<sequence length="322" mass="35606">MRRDFTLLGRDVRAVLGWVGRRRALVELPGALSHASPTDVRFVTQDVARFYAAFDEARRTRNFPAAFRSLYLASGSPGLREFAHRRPQGFANLGAIVRARRAFYETAREQVLSLAEDDAWKARALSAFRDLHARLPRARFPDVHLVVGGLFTGGTAGLSGLFLSAEFFADAADTRSLSAWERAAITSGDALPFLAAHELVHTLQRRSYSSVSSPSLLDLTIYEGTADFVASVVSDQAPRGAHHTFGRAHEADVWRAFRRDLLKSSVRDWLYQGPNARGVPADLGYFVGERIARSYFERTGDFAGLFDVSDPLALLRASGYDP</sequence>
<accession>A0A318SDB4</accession>
<gene>
    <name evidence="2" type="ORF">DES52_11948</name>
</gene>
<keyword evidence="3" id="KW-1185">Reference proteome</keyword>
<dbReference type="EMBL" id="QJSX01000019">
    <property type="protein sequence ID" value="PYE50027.1"/>
    <property type="molecule type" value="Genomic_DNA"/>
</dbReference>
<evidence type="ECO:0000313" key="3">
    <source>
        <dbReference type="Proteomes" id="UP000248326"/>
    </source>
</evidence>
<dbReference type="AlphaFoldDB" id="A0A318SDB4"/>
<keyword evidence="2" id="KW-0645">Protease</keyword>
<dbReference type="Pfam" id="PF10026">
    <property type="entry name" value="DUF2268"/>
    <property type="match status" value="1"/>
</dbReference>
<dbReference type="GO" id="GO:0008233">
    <property type="term" value="F:peptidase activity"/>
    <property type="evidence" value="ECO:0007669"/>
    <property type="project" value="UniProtKB-KW"/>
</dbReference>
<dbReference type="GO" id="GO:0006508">
    <property type="term" value="P:proteolysis"/>
    <property type="evidence" value="ECO:0007669"/>
    <property type="project" value="UniProtKB-KW"/>
</dbReference>
<organism evidence="2 3">
    <name type="scientific">Deinococcus yavapaiensis KR-236</name>
    <dbReference type="NCBI Taxonomy" id="694435"/>
    <lineage>
        <taxon>Bacteria</taxon>
        <taxon>Thermotogati</taxon>
        <taxon>Deinococcota</taxon>
        <taxon>Deinococci</taxon>
        <taxon>Deinococcales</taxon>
        <taxon>Deinococcaceae</taxon>
        <taxon>Deinococcus</taxon>
    </lineage>
</organism>
<keyword evidence="2" id="KW-0378">Hydrolase</keyword>
<dbReference type="InterPro" id="IPR018728">
    <property type="entry name" value="DUF2268"/>
</dbReference>
<evidence type="ECO:0000259" key="1">
    <source>
        <dbReference type="Pfam" id="PF10026"/>
    </source>
</evidence>
<dbReference type="Proteomes" id="UP000248326">
    <property type="component" value="Unassembled WGS sequence"/>
</dbReference>
<name>A0A318SDB4_9DEIO</name>
<protein>
    <submittedName>
        <fullName evidence="2">Putative Zn-dependent protease DUF2268</fullName>
    </submittedName>
</protein>